<sequence>MNLILCMAGLYRRFRDAGYEQPKFLLPWQGDVIIGHILEEMLQDGAFDNLLLVANRRDAAHRAALASIVARHGYSERNLIFIDDTRGQAETALLGAHYVMDELQPADQRLAFHNIDTILYGRDYHRIAEALTTADGYIDVFPADSPAYSYVTVDDAYRVTDIAEKVVISNHATTGFYGFRTPQLYAQWAQQSEWRNEFYISDVYKRMLNAGAPLTINPDSDGHRTLILGTPAEYEAACAAP</sequence>
<name>A0A1Y2K8B2_9PROT</name>
<dbReference type="Pfam" id="PF00483">
    <property type="entry name" value="NTP_transferase"/>
    <property type="match status" value="1"/>
</dbReference>
<reference evidence="2 3" key="1">
    <citation type="journal article" date="2016" name="BMC Genomics">
        <title>Combined genomic and structural analyses of a cultured magnetotactic bacterium reveals its niche adaptation to a dynamic environment.</title>
        <authorList>
            <person name="Araujo A.C."/>
            <person name="Morillo V."/>
            <person name="Cypriano J."/>
            <person name="Teixeira L.C."/>
            <person name="Leao P."/>
            <person name="Lyra S."/>
            <person name="Almeida L.G."/>
            <person name="Bazylinski D.A."/>
            <person name="Vasconcellos A.T."/>
            <person name="Abreu F."/>
            <person name="Lins U."/>
        </authorList>
    </citation>
    <scope>NUCLEOTIDE SEQUENCE [LARGE SCALE GENOMIC DNA]</scope>
    <source>
        <strain evidence="2 3">IT-1</strain>
    </source>
</reference>
<dbReference type="STRING" id="1434232.MAIT1_03014"/>
<evidence type="ECO:0000313" key="2">
    <source>
        <dbReference type="EMBL" id="OSM04906.1"/>
    </source>
</evidence>
<dbReference type="Gene3D" id="3.90.550.10">
    <property type="entry name" value="Spore Coat Polysaccharide Biosynthesis Protein SpsA, Chain A"/>
    <property type="match status" value="1"/>
</dbReference>
<feature type="domain" description="Nucleotidyl transferase" evidence="1">
    <location>
        <begin position="12"/>
        <end position="213"/>
    </location>
</feature>
<dbReference type="AlphaFoldDB" id="A0A1Y2K8B2"/>
<evidence type="ECO:0000259" key="1">
    <source>
        <dbReference type="Pfam" id="PF00483"/>
    </source>
</evidence>
<dbReference type="EMBL" id="LVJN01000018">
    <property type="protein sequence ID" value="OSM04906.1"/>
    <property type="molecule type" value="Genomic_DNA"/>
</dbReference>
<protein>
    <recommendedName>
        <fullName evidence="1">Nucleotidyl transferase domain-containing protein</fullName>
    </recommendedName>
</protein>
<keyword evidence="3" id="KW-1185">Reference proteome</keyword>
<dbReference type="InterPro" id="IPR005835">
    <property type="entry name" value="NTP_transferase_dom"/>
</dbReference>
<dbReference type="OrthoDB" id="9788272at2"/>
<dbReference type="Proteomes" id="UP000194003">
    <property type="component" value="Unassembled WGS sequence"/>
</dbReference>
<gene>
    <name evidence="2" type="ORF">MAIT1_03014</name>
</gene>
<dbReference type="InterPro" id="IPR029044">
    <property type="entry name" value="Nucleotide-diphossugar_trans"/>
</dbReference>
<comment type="caution">
    <text evidence="2">The sequence shown here is derived from an EMBL/GenBank/DDBJ whole genome shotgun (WGS) entry which is preliminary data.</text>
</comment>
<proteinExistence type="predicted"/>
<dbReference type="SUPFAM" id="SSF53448">
    <property type="entry name" value="Nucleotide-diphospho-sugar transferases"/>
    <property type="match status" value="1"/>
</dbReference>
<organism evidence="2 3">
    <name type="scientific">Magnetofaba australis IT-1</name>
    <dbReference type="NCBI Taxonomy" id="1434232"/>
    <lineage>
        <taxon>Bacteria</taxon>
        <taxon>Pseudomonadati</taxon>
        <taxon>Pseudomonadota</taxon>
        <taxon>Magnetococcia</taxon>
        <taxon>Magnetococcales</taxon>
        <taxon>Magnetococcaceae</taxon>
        <taxon>Magnetofaba</taxon>
    </lineage>
</organism>
<dbReference type="RefSeq" id="WP_085441554.1">
    <property type="nucleotide sequence ID" value="NZ_LVJN01000018.1"/>
</dbReference>
<accession>A0A1Y2K8B2</accession>
<evidence type="ECO:0000313" key="3">
    <source>
        <dbReference type="Proteomes" id="UP000194003"/>
    </source>
</evidence>